<feature type="region of interest" description="Disordered" evidence="14">
    <location>
        <begin position="1"/>
        <end position="62"/>
    </location>
</feature>
<keyword evidence="10" id="KW-0067">ATP-binding</keyword>
<dbReference type="SUPFAM" id="SSF52540">
    <property type="entry name" value="P-loop containing nucleoside triphosphate hydrolases"/>
    <property type="match status" value="2"/>
</dbReference>
<evidence type="ECO:0000313" key="19">
    <source>
        <dbReference type="Proteomes" id="UP000242875"/>
    </source>
</evidence>
<gene>
    <name evidence="18" type="ORF">BZG36_00582</name>
</gene>
<evidence type="ECO:0000256" key="5">
    <source>
        <dbReference type="ARBA" id="ARBA00022763"/>
    </source>
</evidence>
<keyword evidence="19" id="KW-1185">Reference proteome</keyword>
<evidence type="ECO:0000256" key="8">
    <source>
        <dbReference type="ARBA" id="ARBA00022806"/>
    </source>
</evidence>
<evidence type="ECO:0000256" key="11">
    <source>
        <dbReference type="ARBA" id="ARBA00023204"/>
    </source>
</evidence>
<dbReference type="GO" id="GO:0005634">
    <property type="term" value="C:nucleus"/>
    <property type="evidence" value="ECO:0007669"/>
    <property type="project" value="UniProtKB-SubCell"/>
</dbReference>
<feature type="region of interest" description="Disordered" evidence="14">
    <location>
        <begin position="120"/>
        <end position="161"/>
    </location>
</feature>
<keyword evidence="11" id="KW-0234">DNA repair</keyword>
<evidence type="ECO:0000256" key="10">
    <source>
        <dbReference type="ARBA" id="ARBA00022840"/>
    </source>
</evidence>
<dbReference type="GO" id="GO:0008094">
    <property type="term" value="F:ATP-dependent activity, acting on DNA"/>
    <property type="evidence" value="ECO:0007669"/>
    <property type="project" value="TreeGrafter"/>
</dbReference>
<dbReference type="Pfam" id="PF13920">
    <property type="entry name" value="zf-C3HC4_3"/>
    <property type="match status" value="1"/>
</dbReference>
<keyword evidence="6 13" id="KW-0863">Zinc-finger</keyword>
<dbReference type="InterPro" id="IPR038718">
    <property type="entry name" value="SNF2-like_sf"/>
</dbReference>
<dbReference type="CDD" id="cd18008">
    <property type="entry name" value="DEXDc_SHPRH-like"/>
    <property type="match status" value="1"/>
</dbReference>
<evidence type="ECO:0000256" key="9">
    <source>
        <dbReference type="ARBA" id="ARBA00022833"/>
    </source>
</evidence>
<accession>A0A261Y7D6</accession>
<dbReference type="InterPro" id="IPR027417">
    <property type="entry name" value="P-loop_NTPase"/>
</dbReference>
<proteinExistence type="inferred from homology"/>
<dbReference type="InterPro" id="IPR049730">
    <property type="entry name" value="SNF2/RAD54-like_C"/>
</dbReference>
<dbReference type="InterPro" id="IPR001650">
    <property type="entry name" value="Helicase_C-like"/>
</dbReference>
<dbReference type="EMBL" id="MVBO01000003">
    <property type="protein sequence ID" value="OZJ06532.1"/>
    <property type="molecule type" value="Genomic_DNA"/>
</dbReference>
<keyword evidence="12" id="KW-0539">Nucleus</keyword>
<evidence type="ECO:0000259" key="16">
    <source>
        <dbReference type="PROSITE" id="PS51192"/>
    </source>
</evidence>
<feature type="domain" description="Helicase C-terminal" evidence="17">
    <location>
        <begin position="966"/>
        <end position="1120"/>
    </location>
</feature>
<dbReference type="Gene3D" id="3.30.40.10">
    <property type="entry name" value="Zinc/RING finger domain, C3HC4 (zinc finger)"/>
    <property type="match status" value="1"/>
</dbReference>
<evidence type="ECO:0000256" key="4">
    <source>
        <dbReference type="ARBA" id="ARBA00022741"/>
    </source>
</evidence>
<feature type="region of interest" description="Disordered" evidence="14">
    <location>
        <begin position="371"/>
        <end position="396"/>
    </location>
</feature>
<keyword evidence="7" id="KW-0378">Hydrolase</keyword>
<dbReference type="InterPro" id="IPR050628">
    <property type="entry name" value="SNF2_RAD54_helicase_TF"/>
</dbReference>
<keyword evidence="8" id="KW-0347">Helicase</keyword>
<keyword evidence="5" id="KW-0227">DNA damage</keyword>
<name>A0A261Y7D6_9FUNG</name>
<evidence type="ECO:0000256" key="6">
    <source>
        <dbReference type="ARBA" id="ARBA00022771"/>
    </source>
</evidence>
<evidence type="ECO:0000259" key="15">
    <source>
        <dbReference type="PROSITE" id="PS50089"/>
    </source>
</evidence>
<dbReference type="GO" id="GO:0016818">
    <property type="term" value="F:hydrolase activity, acting on acid anhydrides, in phosphorus-containing anhydrides"/>
    <property type="evidence" value="ECO:0007669"/>
    <property type="project" value="InterPro"/>
</dbReference>
<dbReference type="Gene3D" id="3.40.50.10810">
    <property type="entry name" value="Tandem AAA-ATPase domain"/>
    <property type="match status" value="1"/>
</dbReference>
<evidence type="ECO:0000256" key="2">
    <source>
        <dbReference type="ARBA" id="ARBA00007025"/>
    </source>
</evidence>
<dbReference type="InterPro" id="IPR000330">
    <property type="entry name" value="SNF2_N"/>
</dbReference>
<dbReference type="InterPro" id="IPR014001">
    <property type="entry name" value="Helicase_ATP-bd"/>
</dbReference>
<evidence type="ECO:0000256" key="3">
    <source>
        <dbReference type="ARBA" id="ARBA00022723"/>
    </source>
</evidence>
<dbReference type="Pfam" id="PF08797">
    <property type="entry name" value="HIRAN"/>
    <property type="match status" value="1"/>
</dbReference>
<evidence type="ECO:0000256" key="12">
    <source>
        <dbReference type="ARBA" id="ARBA00023242"/>
    </source>
</evidence>
<sequence length="1128" mass="126322">MEERAQGVAEGPRKKRRFFTEEESSSEEAQAQIKTPKEPLTPPDTSPPDMATADTKTPVKPDRDPFWDYLGIMLDRTITPEFEQALFLASGGDLNKAVSLVSDPKSWWNVQKVEEHLDKAQIGASAQEGTAARSETARSRSKTPDSCSPKLEASSTGSQDGSEALISKLGKHGRAFIGEFIAIGWASSKSRGLIKPGDSVNLVRETHHIDKKKRMFANRPVKENTIVRFYTNSYSFPQEIGRLPSEVAQFVSKMLDLDVCQFDASVVFANDVLSTGDDVILQLRCYLNVSAFSSIQDDVIPASALKKLGLSQLSDSKAIFQKAAETEIERLARERKWALLQLFKILGLKPVNQSEEQQDFKANIDTILAEADKEDSKSGQADEADSAESEEKQVTDKDLDALYEKAQHGDAQLPMKEPPPTMTLELRDYQKQALAWMYSKEMSLDGDVRKSHALHPLWDEYKFAKEPDKINSQELGSFYFNPYSGSLTVDFPAANTQCKGGILADEMGLGKTIEILSLILTNRPDRRNLPTDLPPRSSPTNLIVCPMSLLAQWRDECIRGSQSGLLNVEVYYGGLRDSNIVHRCQRWDGTAPDVLITSYGTLMSEWSSMVESEEKGYTDPWQQTARPSEARKAERKGLLGIHFWRVVLDEAHHIKGRTTKTAKACYAVEATRRWVVTGTPIQNKPEDLFSLVHFLRSEPWSNFTFWRLFITVPFENKDPKAFSVLQTVLEPLLLRRTKAMKDANGNPLVPLPKRTIDIEYLDFSDQEKDIYEALWSDSKTKFSHFCVAGSILSNYASIFQLLMRLRQVCDHPYLVLGHKTKTNEEAVMKDGPVDIQELLAKFAGEGREDSYGANVLKRLLQDESGSGAEQKEDDLSTRECAICFENVDSAVLMPCMHIACRACVVDYLQKKEDQGEQGECPICRHGPITEANLIEVVRPNGQAGGDKDSTSATSRLRRNVFKSSTKLDALIKELEATRKTSRSTKSVVFSQFTSFLDLVETALERNNFSFVRLDGTMSQDAREKVLKQFSTGNATVMLISLRAGGVGLNLDPWWNYAVEAQAIDRVHRLGQKQEVIVKRYIIRGSVEEKILAIQNRKNALASGLGISKDEARAQRVEELHILFGNKPV</sequence>
<comment type="caution">
    <text evidence="18">The sequence shown here is derived from an EMBL/GenBank/DDBJ whole genome shotgun (WGS) entry which is preliminary data.</text>
</comment>
<dbReference type="Gene3D" id="3.40.50.300">
    <property type="entry name" value="P-loop containing nucleotide triphosphate hydrolases"/>
    <property type="match status" value="1"/>
</dbReference>
<dbReference type="InterPro" id="IPR014905">
    <property type="entry name" value="HIRAN"/>
</dbReference>
<evidence type="ECO:0000313" key="18">
    <source>
        <dbReference type="EMBL" id="OZJ06532.1"/>
    </source>
</evidence>
<dbReference type="PROSITE" id="PS50089">
    <property type="entry name" value="ZF_RING_2"/>
    <property type="match status" value="1"/>
</dbReference>
<evidence type="ECO:0008006" key="20">
    <source>
        <dbReference type="Google" id="ProtNLM"/>
    </source>
</evidence>
<evidence type="ECO:0000259" key="17">
    <source>
        <dbReference type="PROSITE" id="PS51194"/>
    </source>
</evidence>
<dbReference type="PANTHER" id="PTHR45626">
    <property type="entry name" value="TRANSCRIPTION TERMINATION FACTOR 2-RELATED"/>
    <property type="match status" value="1"/>
</dbReference>
<dbReference type="GO" id="GO:0006281">
    <property type="term" value="P:DNA repair"/>
    <property type="evidence" value="ECO:0007669"/>
    <property type="project" value="UniProtKB-KW"/>
</dbReference>
<protein>
    <recommendedName>
        <fullName evidence="20">DNA repair protein RAD5</fullName>
    </recommendedName>
</protein>
<dbReference type="CDD" id="cd18793">
    <property type="entry name" value="SF2_C_SNF"/>
    <property type="match status" value="1"/>
</dbReference>
<dbReference type="GO" id="GO:0005524">
    <property type="term" value="F:ATP binding"/>
    <property type="evidence" value="ECO:0007669"/>
    <property type="project" value="UniProtKB-KW"/>
</dbReference>
<keyword evidence="9" id="KW-0862">Zinc</keyword>
<dbReference type="GO" id="GO:0008270">
    <property type="term" value="F:zinc ion binding"/>
    <property type="evidence" value="ECO:0007669"/>
    <property type="project" value="UniProtKB-KW"/>
</dbReference>
<dbReference type="PROSITE" id="PS51194">
    <property type="entry name" value="HELICASE_CTER"/>
    <property type="match status" value="1"/>
</dbReference>
<evidence type="ECO:0000256" key="7">
    <source>
        <dbReference type="ARBA" id="ARBA00022801"/>
    </source>
</evidence>
<dbReference type="SMART" id="SM00490">
    <property type="entry name" value="HELICc"/>
    <property type="match status" value="1"/>
</dbReference>
<evidence type="ECO:0000256" key="1">
    <source>
        <dbReference type="ARBA" id="ARBA00004123"/>
    </source>
</evidence>
<dbReference type="InterPro" id="IPR001841">
    <property type="entry name" value="Znf_RING"/>
</dbReference>
<comment type="subcellular location">
    <subcellularLocation>
        <location evidence="1">Nucleus</location>
    </subcellularLocation>
</comment>
<dbReference type="SMART" id="SM00184">
    <property type="entry name" value="RING"/>
    <property type="match status" value="1"/>
</dbReference>
<dbReference type="SMART" id="SM00487">
    <property type="entry name" value="DEXDc"/>
    <property type="match status" value="1"/>
</dbReference>
<dbReference type="SMART" id="SM00910">
    <property type="entry name" value="HIRAN"/>
    <property type="match status" value="1"/>
</dbReference>
<dbReference type="Pfam" id="PF00176">
    <property type="entry name" value="SNF2-rel_dom"/>
    <property type="match status" value="1"/>
</dbReference>
<evidence type="ECO:0000256" key="13">
    <source>
        <dbReference type="PROSITE-ProRule" id="PRU00175"/>
    </source>
</evidence>
<comment type="similarity">
    <text evidence="2">Belongs to the SNF2/RAD54 helicase family.</text>
</comment>
<evidence type="ECO:0000256" key="14">
    <source>
        <dbReference type="SAM" id="MobiDB-lite"/>
    </source>
</evidence>
<dbReference type="GO" id="GO:0003676">
    <property type="term" value="F:nucleic acid binding"/>
    <property type="evidence" value="ECO:0007669"/>
    <property type="project" value="InterPro"/>
</dbReference>
<organism evidence="18 19">
    <name type="scientific">Bifiguratus adelaidae</name>
    <dbReference type="NCBI Taxonomy" id="1938954"/>
    <lineage>
        <taxon>Eukaryota</taxon>
        <taxon>Fungi</taxon>
        <taxon>Fungi incertae sedis</taxon>
        <taxon>Mucoromycota</taxon>
        <taxon>Mucoromycotina</taxon>
        <taxon>Endogonomycetes</taxon>
        <taxon>Endogonales</taxon>
        <taxon>Endogonales incertae sedis</taxon>
        <taxon>Bifiguratus</taxon>
    </lineage>
</organism>
<dbReference type="SUPFAM" id="SSF57850">
    <property type="entry name" value="RING/U-box"/>
    <property type="match status" value="1"/>
</dbReference>
<feature type="domain" description="RING-type" evidence="15">
    <location>
        <begin position="880"/>
        <end position="924"/>
    </location>
</feature>
<feature type="domain" description="Helicase ATP-binding" evidence="16">
    <location>
        <begin position="492"/>
        <end position="698"/>
    </location>
</feature>
<keyword evidence="3" id="KW-0479">Metal-binding</keyword>
<dbReference type="OrthoDB" id="448448at2759"/>
<dbReference type="PANTHER" id="PTHR45626:SF22">
    <property type="entry name" value="DNA REPAIR PROTEIN RAD5"/>
    <property type="match status" value="1"/>
</dbReference>
<dbReference type="InterPro" id="IPR013083">
    <property type="entry name" value="Znf_RING/FYVE/PHD"/>
</dbReference>
<dbReference type="PROSITE" id="PS51192">
    <property type="entry name" value="HELICASE_ATP_BIND_1"/>
    <property type="match status" value="1"/>
</dbReference>
<keyword evidence="4" id="KW-0547">Nucleotide-binding</keyword>
<dbReference type="Proteomes" id="UP000242875">
    <property type="component" value="Unassembled WGS sequence"/>
</dbReference>
<dbReference type="Pfam" id="PF00271">
    <property type="entry name" value="Helicase_C"/>
    <property type="match status" value="1"/>
</dbReference>
<dbReference type="GO" id="GO:0004386">
    <property type="term" value="F:helicase activity"/>
    <property type="evidence" value="ECO:0007669"/>
    <property type="project" value="UniProtKB-KW"/>
</dbReference>
<reference evidence="18 19" key="1">
    <citation type="journal article" date="2017" name="Mycologia">
        <title>Bifiguratus adelaidae, gen. et sp. nov., a new member of Mucoromycotina in endophytic and soil-dwelling habitats.</title>
        <authorList>
            <person name="Torres-Cruz T.J."/>
            <person name="Billingsley Tobias T.L."/>
            <person name="Almatruk M."/>
            <person name="Hesse C."/>
            <person name="Kuske C.R."/>
            <person name="Desiro A."/>
            <person name="Benucci G.M."/>
            <person name="Bonito G."/>
            <person name="Stajich J.E."/>
            <person name="Dunlap C."/>
            <person name="Arnold A.E."/>
            <person name="Porras-Alfaro A."/>
        </authorList>
    </citation>
    <scope>NUCLEOTIDE SEQUENCE [LARGE SCALE GENOMIC DNA]</scope>
    <source>
        <strain evidence="18 19">AZ0501</strain>
    </source>
</reference>
<dbReference type="AlphaFoldDB" id="A0A261Y7D6"/>